<accession>A0AAV0WNM3</accession>
<sequence>MLLHYVREVVHENFVTRIRICLRVVVGRCGGPAAGVERARHRKLPAPRPVRRDRWHSVEQLMTTVQPLLASASSSPSSIPSEAAARRSSPTMAIVVERTRGFRGDRGPRRPPVIFYLRSLFF</sequence>
<reference evidence="1 2" key="1">
    <citation type="submission" date="2023-01" db="EMBL/GenBank/DDBJ databases">
        <authorList>
            <person name="Whitehead M."/>
        </authorList>
    </citation>
    <scope>NUCLEOTIDE SEQUENCE [LARGE SCALE GENOMIC DNA]</scope>
</reference>
<dbReference type="AlphaFoldDB" id="A0AAV0WNM3"/>
<evidence type="ECO:0000313" key="1">
    <source>
        <dbReference type="EMBL" id="CAI6357427.1"/>
    </source>
</evidence>
<organism evidence="1 2">
    <name type="scientific">Macrosiphum euphorbiae</name>
    <name type="common">potato aphid</name>
    <dbReference type="NCBI Taxonomy" id="13131"/>
    <lineage>
        <taxon>Eukaryota</taxon>
        <taxon>Metazoa</taxon>
        <taxon>Ecdysozoa</taxon>
        <taxon>Arthropoda</taxon>
        <taxon>Hexapoda</taxon>
        <taxon>Insecta</taxon>
        <taxon>Pterygota</taxon>
        <taxon>Neoptera</taxon>
        <taxon>Paraneoptera</taxon>
        <taxon>Hemiptera</taxon>
        <taxon>Sternorrhyncha</taxon>
        <taxon>Aphidomorpha</taxon>
        <taxon>Aphidoidea</taxon>
        <taxon>Aphididae</taxon>
        <taxon>Macrosiphini</taxon>
        <taxon>Macrosiphum</taxon>
    </lineage>
</organism>
<keyword evidence="2" id="KW-1185">Reference proteome</keyword>
<protein>
    <submittedName>
        <fullName evidence="1">Uncharacterized protein</fullName>
    </submittedName>
</protein>
<dbReference type="Proteomes" id="UP001160148">
    <property type="component" value="Unassembled WGS sequence"/>
</dbReference>
<evidence type="ECO:0000313" key="2">
    <source>
        <dbReference type="Proteomes" id="UP001160148"/>
    </source>
</evidence>
<dbReference type="EMBL" id="CARXXK010000002">
    <property type="protein sequence ID" value="CAI6357427.1"/>
    <property type="molecule type" value="Genomic_DNA"/>
</dbReference>
<comment type="caution">
    <text evidence="1">The sequence shown here is derived from an EMBL/GenBank/DDBJ whole genome shotgun (WGS) entry which is preliminary data.</text>
</comment>
<proteinExistence type="predicted"/>
<gene>
    <name evidence="1" type="ORF">MEUPH1_LOCUS13052</name>
</gene>
<name>A0AAV0WNM3_9HEMI</name>